<evidence type="ECO:0000256" key="4">
    <source>
        <dbReference type="PROSITE-ProRule" id="PRU00335"/>
    </source>
</evidence>
<dbReference type="Proteomes" id="UP000765802">
    <property type="component" value="Unassembled WGS sequence"/>
</dbReference>
<protein>
    <recommendedName>
        <fullName evidence="5">HTH tetR-type domain-containing protein</fullName>
    </recommendedName>
</protein>
<evidence type="ECO:0000259" key="5">
    <source>
        <dbReference type="PROSITE" id="PS50977"/>
    </source>
</evidence>
<feature type="domain" description="HTH tetR-type" evidence="5">
    <location>
        <begin position="10"/>
        <end position="70"/>
    </location>
</feature>
<dbReference type="PROSITE" id="PS50977">
    <property type="entry name" value="HTH_TETR_2"/>
    <property type="match status" value="1"/>
</dbReference>
<evidence type="ECO:0000313" key="7">
    <source>
        <dbReference type="Proteomes" id="UP000765802"/>
    </source>
</evidence>
<dbReference type="InterPro" id="IPR036271">
    <property type="entry name" value="Tet_transcr_reg_TetR-rel_C_sf"/>
</dbReference>
<evidence type="ECO:0000256" key="2">
    <source>
        <dbReference type="ARBA" id="ARBA00023125"/>
    </source>
</evidence>
<dbReference type="PANTHER" id="PTHR30055:SF234">
    <property type="entry name" value="HTH-TYPE TRANSCRIPTIONAL REGULATOR BETI"/>
    <property type="match status" value="1"/>
</dbReference>
<dbReference type="InterPro" id="IPR009057">
    <property type="entry name" value="Homeodomain-like_sf"/>
</dbReference>
<accession>A0ABR7MDP2</accession>
<gene>
    <name evidence="6" type="ORF">BC349_16700</name>
</gene>
<dbReference type="Pfam" id="PF00440">
    <property type="entry name" value="TetR_N"/>
    <property type="match status" value="1"/>
</dbReference>
<dbReference type="PANTHER" id="PTHR30055">
    <property type="entry name" value="HTH-TYPE TRANSCRIPTIONAL REGULATOR RUTR"/>
    <property type="match status" value="1"/>
</dbReference>
<keyword evidence="7" id="KW-1185">Reference proteome</keyword>
<dbReference type="EMBL" id="MBUA01000029">
    <property type="protein sequence ID" value="MBC6492698.1"/>
    <property type="molecule type" value="Genomic_DNA"/>
</dbReference>
<dbReference type="PRINTS" id="PR00455">
    <property type="entry name" value="HTHTETR"/>
</dbReference>
<name>A0ABR7MDP2_9BACT</name>
<evidence type="ECO:0000256" key="1">
    <source>
        <dbReference type="ARBA" id="ARBA00023015"/>
    </source>
</evidence>
<dbReference type="Gene3D" id="1.10.10.60">
    <property type="entry name" value="Homeodomain-like"/>
    <property type="match status" value="1"/>
</dbReference>
<dbReference type="SUPFAM" id="SSF46689">
    <property type="entry name" value="Homeodomain-like"/>
    <property type="match status" value="1"/>
</dbReference>
<dbReference type="InterPro" id="IPR050109">
    <property type="entry name" value="HTH-type_TetR-like_transc_reg"/>
</dbReference>
<reference evidence="6 7" key="1">
    <citation type="submission" date="2016-07" db="EMBL/GenBank/DDBJ databases">
        <title>Genome analysis of Flavihumibacter stibioxidans YS-17.</title>
        <authorList>
            <person name="Shi K."/>
            <person name="Han Y."/>
            <person name="Wang G."/>
        </authorList>
    </citation>
    <scope>NUCLEOTIDE SEQUENCE [LARGE SCALE GENOMIC DNA]</scope>
    <source>
        <strain evidence="6 7">YS-17</strain>
    </source>
</reference>
<dbReference type="RefSeq" id="WP_187258019.1">
    <property type="nucleotide sequence ID" value="NZ_JBHULF010000019.1"/>
</dbReference>
<keyword evidence="1" id="KW-0805">Transcription regulation</keyword>
<keyword evidence="2 4" id="KW-0238">DNA-binding</keyword>
<proteinExistence type="predicted"/>
<comment type="caution">
    <text evidence="6">The sequence shown here is derived from an EMBL/GenBank/DDBJ whole genome shotgun (WGS) entry which is preliminary data.</text>
</comment>
<dbReference type="Gene3D" id="1.10.357.10">
    <property type="entry name" value="Tetracycline Repressor, domain 2"/>
    <property type="match status" value="1"/>
</dbReference>
<dbReference type="SUPFAM" id="SSF48498">
    <property type="entry name" value="Tetracyclin repressor-like, C-terminal domain"/>
    <property type="match status" value="1"/>
</dbReference>
<evidence type="ECO:0000256" key="3">
    <source>
        <dbReference type="ARBA" id="ARBA00023163"/>
    </source>
</evidence>
<keyword evidence="3" id="KW-0804">Transcription</keyword>
<feature type="DNA-binding region" description="H-T-H motif" evidence="4">
    <location>
        <begin position="33"/>
        <end position="52"/>
    </location>
</feature>
<evidence type="ECO:0000313" key="6">
    <source>
        <dbReference type="EMBL" id="MBC6492698.1"/>
    </source>
</evidence>
<sequence>MSVSQAERDPVIIAEILAESRELFKRYGFKKTTMEDIARMVGKSKSALYYYFKTKDEIFDAILLEEIRKQHSIISAAVQEAGTAAEKFRVFVRGMLANVKERVEDYSMFRAELFENARRLLEISEEKERSVEHLLKDILLHGIRTGEVKGMQSVEMDVWANMVKWSLKQVGQQLFLGEKHDYFLGQLDFLADSLFYGIATNKS</sequence>
<organism evidence="6 7">
    <name type="scientific">Flavihumibacter stibioxidans</name>
    <dbReference type="NCBI Taxonomy" id="1834163"/>
    <lineage>
        <taxon>Bacteria</taxon>
        <taxon>Pseudomonadati</taxon>
        <taxon>Bacteroidota</taxon>
        <taxon>Chitinophagia</taxon>
        <taxon>Chitinophagales</taxon>
        <taxon>Chitinophagaceae</taxon>
        <taxon>Flavihumibacter</taxon>
    </lineage>
</organism>
<dbReference type="InterPro" id="IPR001647">
    <property type="entry name" value="HTH_TetR"/>
</dbReference>